<dbReference type="InterPro" id="IPR027417">
    <property type="entry name" value="P-loop_NTPase"/>
</dbReference>
<keyword evidence="4" id="KW-1185">Reference proteome</keyword>
<comment type="caution">
    <text evidence="3">The sequence shown here is derived from an EMBL/GenBank/DDBJ whole genome shotgun (WGS) entry which is preliminary data.</text>
</comment>
<evidence type="ECO:0000259" key="1">
    <source>
        <dbReference type="Pfam" id="PF04851"/>
    </source>
</evidence>
<reference evidence="4" key="1">
    <citation type="journal article" date="2019" name="Int. J. Syst. Evol. Microbiol.">
        <title>The Global Catalogue of Microorganisms (GCM) 10K type strain sequencing project: providing services to taxonomists for standard genome sequencing and annotation.</title>
        <authorList>
            <consortium name="The Broad Institute Genomics Platform"/>
            <consortium name="The Broad Institute Genome Sequencing Center for Infectious Disease"/>
            <person name="Wu L."/>
            <person name="Ma J."/>
        </authorList>
    </citation>
    <scope>NUCLEOTIDE SEQUENCE [LARGE SCALE GENOMIC DNA]</scope>
    <source>
        <strain evidence="4">JCM 17925</strain>
    </source>
</reference>
<gene>
    <name evidence="3" type="ORF">GCM10023187_51410</name>
</gene>
<organism evidence="3 4">
    <name type="scientific">Nibrella viscosa</name>
    <dbReference type="NCBI Taxonomy" id="1084524"/>
    <lineage>
        <taxon>Bacteria</taxon>
        <taxon>Pseudomonadati</taxon>
        <taxon>Bacteroidota</taxon>
        <taxon>Cytophagia</taxon>
        <taxon>Cytophagales</taxon>
        <taxon>Spirosomataceae</taxon>
        <taxon>Nibrella</taxon>
    </lineage>
</organism>
<feature type="domain" description="Type III restriction enzyme C-terminal endonuclease" evidence="2">
    <location>
        <begin position="759"/>
        <end position="808"/>
    </location>
</feature>
<dbReference type="EMBL" id="BAABHB010000016">
    <property type="protein sequence ID" value="GAA4418215.1"/>
    <property type="molecule type" value="Genomic_DNA"/>
</dbReference>
<dbReference type="InterPro" id="IPR050742">
    <property type="entry name" value="Helicase_Restrict-Modif_Enz"/>
</dbReference>
<dbReference type="Gene3D" id="3.40.50.300">
    <property type="entry name" value="P-loop containing nucleotide triphosphate hydrolases"/>
    <property type="match status" value="2"/>
</dbReference>
<keyword evidence="3" id="KW-0347">Helicase</keyword>
<dbReference type="PANTHER" id="PTHR47396">
    <property type="entry name" value="TYPE I RESTRICTION ENZYME ECOKI R PROTEIN"/>
    <property type="match status" value="1"/>
</dbReference>
<dbReference type="Pfam" id="PF19778">
    <property type="entry name" value="RE_endonuc"/>
    <property type="match status" value="1"/>
</dbReference>
<sequence length="859" mass="99090">MQEIKTYNTQDLVLQVSTNYDPIKLNLSAWDRYLDILCQDRAYQKKAIQTAIIYLFSGKYATIEQLVEENYRKNESLQDRYNDLIDYKRRLQLPNLLSATLDLATGTGKSFVMYGIAQLALGLGFVDKVLVLCPSLTIEKGLTEKFRELTTNSTLKNAIPALAVYANPSIIDGTRTIQNGDICIENIHAVYGRNSSSIQDSLGFGKGERCLVLNDEVHHVYNKIIGNDADSKGLKKWKEFLLNNGFGFRYMLGFTGTAYVENDYVNDVVYRYSLRQAIEDGFVKTVDYVAKDEQTQERDEQFQKIYQNHQRNKDLYGSKLKPLTLLVTQDIIQAERLKEELCEFLVRKENVPIEGVRSDKVLIVTSKHKQNVELYLPHVDKQNSTFEWIVSVSMLTEGWDVKNVFQIVPMEERAFNSKLLIAQVLGRGLRLPADYPKAIVVVFNHDNWTGKIKGLVDEILELELKLVAQPLQTGERANYHFTVYNINYTKTQEETPVKRPNAVFDYSKEEIKLAAQIDAYNPITTFVNTRAHERTVEYRIEKELFSVESIVNKIYEEFRIREWEGVTLKLKDGEYTKNNLPPKEVIERLIRNSMEARAIEGDYLDKHNQQAIFNSFNTLLRKTSKKVVTKRVATKPIAISTINRERETLSVSNLRRDSSVFYSPDYETELVDDEVRAICTAVLEDESLPRKAIKEVKTALLKTPVDLVFSTAEPERKFIELLTKPENAAKITAWVKSKNQRFYEIEYSITSDAGKHSRLGKFNPDFLLLIKTDEHEFVLVVEIKADGDVSPENKAKLRYARQHFRELNTSLEENGIAQTYLFHFLSPQDYAEFFGYLQDGRLVYKDDPFRSRLENLLED</sequence>
<keyword evidence="3" id="KW-0378">Hydrolase</keyword>
<evidence type="ECO:0000313" key="4">
    <source>
        <dbReference type="Proteomes" id="UP001500936"/>
    </source>
</evidence>
<dbReference type="Proteomes" id="UP001500936">
    <property type="component" value="Unassembled WGS sequence"/>
</dbReference>
<protein>
    <submittedName>
        <fullName evidence="3">DEAD/DEAH box helicase family protein</fullName>
    </submittedName>
</protein>
<dbReference type="RefSeq" id="WP_345270927.1">
    <property type="nucleotide sequence ID" value="NZ_BAABHB010000016.1"/>
</dbReference>
<keyword evidence="3" id="KW-0067">ATP-binding</keyword>
<dbReference type="InterPro" id="IPR006935">
    <property type="entry name" value="Helicase/UvrB_N"/>
</dbReference>
<evidence type="ECO:0000259" key="2">
    <source>
        <dbReference type="Pfam" id="PF19778"/>
    </source>
</evidence>
<proteinExistence type="predicted"/>
<dbReference type="SUPFAM" id="SSF52540">
    <property type="entry name" value="P-loop containing nucleoside triphosphate hydrolases"/>
    <property type="match status" value="2"/>
</dbReference>
<keyword evidence="3" id="KW-0547">Nucleotide-binding</keyword>
<dbReference type="GO" id="GO:0004386">
    <property type="term" value="F:helicase activity"/>
    <property type="evidence" value="ECO:0007669"/>
    <property type="project" value="UniProtKB-KW"/>
</dbReference>
<accession>A0ABP8KYK2</accession>
<dbReference type="InterPro" id="IPR045572">
    <property type="entry name" value="RE_endonuc_C"/>
</dbReference>
<feature type="domain" description="Helicase/UvrB N-terminal" evidence="1">
    <location>
        <begin position="41"/>
        <end position="257"/>
    </location>
</feature>
<evidence type="ECO:0000313" key="3">
    <source>
        <dbReference type="EMBL" id="GAA4418215.1"/>
    </source>
</evidence>
<dbReference type="PANTHER" id="PTHR47396:SF1">
    <property type="entry name" value="ATP-DEPENDENT HELICASE IRC3-RELATED"/>
    <property type="match status" value="1"/>
</dbReference>
<dbReference type="Pfam" id="PF04851">
    <property type="entry name" value="ResIII"/>
    <property type="match status" value="1"/>
</dbReference>
<name>A0ABP8KYK2_9BACT</name>